<evidence type="ECO:0000256" key="1">
    <source>
        <dbReference type="ARBA" id="ARBA00022679"/>
    </source>
</evidence>
<dbReference type="RefSeq" id="WP_133572797.1">
    <property type="nucleotide sequence ID" value="NZ_SNYR01000002.1"/>
</dbReference>
<keyword evidence="3" id="KW-0489">Methyltransferase</keyword>
<dbReference type="Gene3D" id="2.20.25.570">
    <property type="match status" value="1"/>
</dbReference>
<dbReference type="PANTHER" id="PTHR43861">
    <property type="entry name" value="TRANS-ACONITATE 2-METHYLTRANSFERASE-RELATED"/>
    <property type="match status" value="1"/>
</dbReference>
<dbReference type="CDD" id="cd02440">
    <property type="entry name" value="AdoMet_MTases"/>
    <property type="match status" value="1"/>
</dbReference>
<keyword evidence="4" id="KW-1185">Reference proteome</keyword>
<dbReference type="Gene3D" id="3.40.50.150">
    <property type="entry name" value="Vaccinia Virus protein VP39"/>
    <property type="match status" value="1"/>
</dbReference>
<evidence type="ECO:0000313" key="4">
    <source>
        <dbReference type="Proteomes" id="UP000295391"/>
    </source>
</evidence>
<organism evidence="3 4">
    <name type="scientific">Maritalea mobilis</name>
    <dbReference type="NCBI Taxonomy" id="483324"/>
    <lineage>
        <taxon>Bacteria</taxon>
        <taxon>Pseudomonadati</taxon>
        <taxon>Pseudomonadota</taxon>
        <taxon>Alphaproteobacteria</taxon>
        <taxon>Hyphomicrobiales</taxon>
        <taxon>Devosiaceae</taxon>
        <taxon>Maritalea</taxon>
    </lineage>
</organism>
<dbReference type="GO" id="GO:0032259">
    <property type="term" value="P:methylation"/>
    <property type="evidence" value="ECO:0007669"/>
    <property type="project" value="UniProtKB-KW"/>
</dbReference>
<protein>
    <submittedName>
        <fullName evidence="3">Methyltransferase family protein</fullName>
    </submittedName>
</protein>
<dbReference type="Proteomes" id="UP000295391">
    <property type="component" value="Unassembled WGS sequence"/>
</dbReference>
<dbReference type="OrthoDB" id="9804312at2"/>
<evidence type="ECO:0000259" key="2">
    <source>
        <dbReference type="Pfam" id="PF13649"/>
    </source>
</evidence>
<gene>
    <name evidence="3" type="ORF">ATL17_2189</name>
</gene>
<comment type="caution">
    <text evidence="3">The sequence shown here is derived from an EMBL/GenBank/DDBJ whole genome shotgun (WGS) entry which is preliminary data.</text>
</comment>
<feature type="domain" description="Methyltransferase" evidence="2">
    <location>
        <begin position="42"/>
        <end position="134"/>
    </location>
</feature>
<keyword evidence="1 3" id="KW-0808">Transferase</keyword>
<dbReference type="InterPro" id="IPR029063">
    <property type="entry name" value="SAM-dependent_MTases_sf"/>
</dbReference>
<accession>A0A4R6VPM3</accession>
<dbReference type="Pfam" id="PF13649">
    <property type="entry name" value="Methyltransf_25"/>
    <property type="match status" value="1"/>
</dbReference>
<proteinExistence type="predicted"/>
<evidence type="ECO:0000313" key="3">
    <source>
        <dbReference type="EMBL" id="TDQ64176.1"/>
    </source>
</evidence>
<dbReference type="InterPro" id="IPR041698">
    <property type="entry name" value="Methyltransf_25"/>
</dbReference>
<name>A0A4R6VPM3_9HYPH</name>
<dbReference type="SUPFAM" id="SSF53335">
    <property type="entry name" value="S-adenosyl-L-methionine-dependent methyltransferases"/>
    <property type="match status" value="1"/>
</dbReference>
<dbReference type="EMBL" id="SNYR01000002">
    <property type="protein sequence ID" value="TDQ64176.1"/>
    <property type="molecule type" value="Genomic_DNA"/>
</dbReference>
<reference evidence="3 4" key="1">
    <citation type="submission" date="2019-03" db="EMBL/GenBank/DDBJ databases">
        <title>Genomic Encyclopedia of Type Strains, Phase III (KMG-III): the genomes of soil and plant-associated and newly described type strains.</title>
        <authorList>
            <person name="Whitman W."/>
        </authorList>
    </citation>
    <scope>NUCLEOTIDE SEQUENCE [LARGE SCALE GENOMIC DNA]</scope>
    <source>
        <strain evidence="3 4">CGMCC 1.7002</strain>
    </source>
</reference>
<sequence>MFDFTSDQFGQLNAEDYDIQFDPGNANQIVEFVKSYGHQGRILEFAIGTGRVAIPLVEAGFELVGIEGSAEMVDKMRAKPGGDVPSHIGDFAYTEVGGEFDMVLLVYNTLFNLTSQRHQVDCFKNAAKHLKSGGRFILETFVPDLSGYKDHQRVSTQRVGEDHAWLESALHDPLAQKFHFQRIRITNEGIKLVPLPMRYAYPPEMDLMAQLAGLQCEHRFADWQRNPFTANSKSHISVYKKA</sequence>
<dbReference type="AlphaFoldDB" id="A0A4R6VPM3"/>
<dbReference type="GO" id="GO:0008168">
    <property type="term" value="F:methyltransferase activity"/>
    <property type="evidence" value="ECO:0007669"/>
    <property type="project" value="UniProtKB-KW"/>
</dbReference>